<dbReference type="Proteomes" id="UP000280598">
    <property type="component" value="Unassembled WGS sequence"/>
</dbReference>
<dbReference type="GO" id="GO:0006777">
    <property type="term" value="P:Mo-molybdopterin cofactor biosynthetic process"/>
    <property type="evidence" value="ECO:0007669"/>
    <property type="project" value="InterPro"/>
</dbReference>
<dbReference type="SUPFAM" id="SSF53474">
    <property type="entry name" value="alpha/beta-Hydrolases"/>
    <property type="match status" value="1"/>
</dbReference>
<evidence type="ECO:0000313" key="4">
    <source>
        <dbReference type="Proteomes" id="UP000280598"/>
    </source>
</evidence>
<dbReference type="InterPro" id="IPR029058">
    <property type="entry name" value="AB_hydrolase_fold"/>
</dbReference>
<dbReference type="EMBL" id="QWIS01000071">
    <property type="protein sequence ID" value="RMZ09697.1"/>
    <property type="molecule type" value="Genomic_DNA"/>
</dbReference>
<organism evidence="3 4">
    <name type="scientific">Hortaea werneckii</name>
    <name type="common">Black yeast</name>
    <name type="synonym">Cladosporium werneckii</name>
    <dbReference type="NCBI Taxonomy" id="91943"/>
    <lineage>
        <taxon>Eukaryota</taxon>
        <taxon>Fungi</taxon>
        <taxon>Dikarya</taxon>
        <taxon>Ascomycota</taxon>
        <taxon>Pezizomycotina</taxon>
        <taxon>Dothideomycetes</taxon>
        <taxon>Dothideomycetidae</taxon>
        <taxon>Mycosphaerellales</taxon>
        <taxon>Teratosphaeriaceae</taxon>
        <taxon>Hortaea</taxon>
    </lineage>
</organism>
<name>A0A3M7H9B5_HORWE</name>
<dbReference type="Pfam" id="PF02597">
    <property type="entry name" value="ThiS"/>
    <property type="match status" value="1"/>
</dbReference>
<dbReference type="Gene3D" id="3.10.20.30">
    <property type="match status" value="1"/>
</dbReference>
<dbReference type="InterPro" id="IPR003749">
    <property type="entry name" value="ThiS/MoaD-like"/>
</dbReference>
<keyword evidence="1" id="KW-0547">Nucleotide-binding</keyword>
<dbReference type="GO" id="GO:1990133">
    <property type="term" value="C:molybdopterin adenylyltransferase complex"/>
    <property type="evidence" value="ECO:0007669"/>
    <property type="project" value="TreeGrafter"/>
</dbReference>
<dbReference type="PANTHER" id="PTHR33359:SF1">
    <property type="entry name" value="MOLYBDOPTERIN SYNTHASE SULFUR CARRIER SUBUNIT"/>
    <property type="match status" value="1"/>
</dbReference>
<dbReference type="InterPro" id="IPR044672">
    <property type="entry name" value="MOCS2A"/>
</dbReference>
<proteinExistence type="predicted"/>
<dbReference type="GO" id="GO:0000166">
    <property type="term" value="F:nucleotide binding"/>
    <property type="evidence" value="ECO:0007669"/>
    <property type="project" value="UniProtKB-KW"/>
</dbReference>
<dbReference type="InterPro" id="IPR012675">
    <property type="entry name" value="Beta-grasp_dom_sf"/>
</dbReference>
<sequence length="358" mass="39879">MSAPKAPQGQFTLLYFASATSYTRKQHDFLPAPLPILELHDKLEKLYPGIVEKVLRSCAVTVNLDYVDLEEEASKGEKGLVIQPGDEVAIIPPDAKNVPVLLWFHGGGLLQSKRTNVSPHMLKAVDKYKIAVISADYRLAPQVGVADIFEDVQDCITFIRHPGGLLKQIDSAAIDAQRLAVCGSSAGGYLAFLAGLYVEPKPKVILPIYPITDPLGTFFTTSQPHPLGGGRTDHATVKSFLDPNGEVVTSNEKNSDREQMYFYMMQEANLAEFLRIKPGDDTYRIAKQIYRRRLPPAYCIHGDADRAVGVEQCDEVVGIMYGLDMDVKYERLHGLDHLFDRDAAFELEGMYEYMMKHV</sequence>
<dbReference type="SUPFAM" id="SSF54285">
    <property type="entry name" value="MoaD/ThiS"/>
    <property type="match status" value="1"/>
</dbReference>
<reference evidence="3 4" key="1">
    <citation type="journal article" date="2018" name="BMC Genomics">
        <title>Genomic evidence for intraspecific hybridization in a clonal and extremely halotolerant yeast.</title>
        <authorList>
            <person name="Gostincar C."/>
            <person name="Stajich J.E."/>
            <person name="Zupancic J."/>
            <person name="Zalar P."/>
            <person name="Gunde-Cimerman N."/>
        </authorList>
    </citation>
    <scope>NUCLEOTIDE SEQUENCE [LARGE SCALE GENOMIC DNA]</scope>
    <source>
        <strain evidence="3 4">EXF-562</strain>
    </source>
</reference>
<dbReference type="PANTHER" id="PTHR33359">
    <property type="entry name" value="MOLYBDOPTERIN SYNTHASE SULFUR CARRIER SUBUNIT"/>
    <property type="match status" value="1"/>
</dbReference>
<dbReference type="CDD" id="cd00754">
    <property type="entry name" value="Ubl_MoaD"/>
    <property type="match status" value="1"/>
</dbReference>
<dbReference type="Pfam" id="PF20434">
    <property type="entry name" value="BD-FAE"/>
    <property type="match status" value="1"/>
</dbReference>
<accession>A0A3M7H9B5</accession>
<feature type="domain" description="BD-FAE-like" evidence="2">
    <location>
        <begin position="95"/>
        <end position="315"/>
    </location>
</feature>
<comment type="caution">
    <text evidence="3">The sequence shown here is derived from an EMBL/GenBank/DDBJ whole genome shotgun (WGS) entry which is preliminary data.</text>
</comment>
<dbReference type="VEuPathDB" id="FungiDB:BTJ68_03878"/>
<evidence type="ECO:0000259" key="2">
    <source>
        <dbReference type="Pfam" id="PF20434"/>
    </source>
</evidence>
<evidence type="ECO:0000313" key="3">
    <source>
        <dbReference type="EMBL" id="RMZ09697.1"/>
    </source>
</evidence>
<evidence type="ECO:0000256" key="1">
    <source>
        <dbReference type="ARBA" id="ARBA00022741"/>
    </source>
</evidence>
<dbReference type="Gene3D" id="3.40.50.1820">
    <property type="entry name" value="alpha/beta hydrolase"/>
    <property type="match status" value="1"/>
</dbReference>
<protein>
    <recommendedName>
        <fullName evidence="2">BD-FAE-like domain-containing protein</fullName>
    </recommendedName>
</protein>
<gene>
    <name evidence="3" type="ORF">D0860_04124</name>
</gene>
<dbReference type="InterPro" id="IPR049492">
    <property type="entry name" value="BD-FAE-like_dom"/>
</dbReference>
<dbReference type="InterPro" id="IPR016155">
    <property type="entry name" value="Mopterin_synth/thiamin_S_b"/>
</dbReference>
<dbReference type="AlphaFoldDB" id="A0A3M7H9B5"/>